<evidence type="ECO:0000259" key="9">
    <source>
        <dbReference type="PROSITE" id="PS01124"/>
    </source>
</evidence>
<dbReference type="SUPFAM" id="SSF52172">
    <property type="entry name" value="CheY-like"/>
    <property type="match status" value="1"/>
</dbReference>
<evidence type="ECO:0000256" key="7">
    <source>
        <dbReference type="ARBA" id="ARBA00023163"/>
    </source>
</evidence>
<evidence type="ECO:0000256" key="4">
    <source>
        <dbReference type="ARBA" id="ARBA00023012"/>
    </source>
</evidence>
<dbReference type="InterPro" id="IPR011006">
    <property type="entry name" value="CheY-like_superfamily"/>
</dbReference>
<reference evidence="11" key="1">
    <citation type="submission" date="2023-07" db="EMBL/GenBank/DDBJ databases">
        <title>Sorghum-associated microbial communities from plants grown in Nebraska, USA.</title>
        <authorList>
            <person name="Schachtman D."/>
        </authorList>
    </citation>
    <scope>NUCLEOTIDE SEQUENCE</scope>
    <source>
        <strain evidence="11">BE80</strain>
    </source>
</reference>
<evidence type="ECO:0000256" key="3">
    <source>
        <dbReference type="ARBA" id="ARBA00022553"/>
    </source>
</evidence>
<dbReference type="InterPro" id="IPR009057">
    <property type="entry name" value="Homeodomain-like_sf"/>
</dbReference>
<feature type="domain" description="HTH araC/xylS-type" evidence="9">
    <location>
        <begin position="269"/>
        <end position="367"/>
    </location>
</feature>
<dbReference type="PANTHER" id="PTHR42713">
    <property type="entry name" value="HISTIDINE KINASE-RELATED"/>
    <property type="match status" value="1"/>
</dbReference>
<evidence type="ECO:0000313" key="12">
    <source>
        <dbReference type="Proteomes" id="UP001254832"/>
    </source>
</evidence>
<organism evidence="11 12">
    <name type="scientific">Paenibacillus amylolyticus</name>
    <dbReference type="NCBI Taxonomy" id="1451"/>
    <lineage>
        <taxon>Bacteria</taxon>
        <taxon>Bacillati</taxon>
        <taxon>Bacillota</taxon>
        <taxon>Bacilli</taxon>
        <taxon>Bacillales</taxon>
        <taxon>Paenibacillaceae</taxon>
        <taxon>Paenibacillus</taxon>
    </lineage>
</organism>
<dbReference type="SMART" id="SM00448">
    <property type="entry name" value="REC"/>
    <property type="match status" value="1"/>
</dbReference>
<keyword evidence="4" id="KW-0902">Two-component regulatory system</keyword>
<dbReference type="InterPro" id="IPR018062">
    <property type="entry name" value="HTH_AraC-typ_CS"/>
</dbReference>
<dbReference type="Pfam" id="PF00072">
    <property type="entry name" value="Response_reg"/>
    <property type="match status" value="1"/>
</dbReference>
<keyword evidence="5" id="KW-0805">Transcription regulation</keyword>
<evidence type="ECO:0000256" key="1">
    <source>
        <dbReference type="ARBA" id="ARBA00004496"/>
    </source>
</evidence>
<name>A0AAP5H063_PAEAM</name>
<evidence type="ECO:0000256" key="2">
    <source>
        <dbReference type="ARBA" id="ARBA00022490"/>
    </source>
</evidence>
<dbReference type="GO" id="GO:0043565">
    <property type="term" value="F:sequence-specific DNA binding"/>
    <property type="evidence" value="ECO:0007669"/>
    <property type="project" value="InterPro"/>
</dbReference>
<feature type="modified residue" description="4-aspartylphosphate" evidence="8">
    <location>
        <position position="55"/>
    </location>
</feature>
<dbReference type="SUPFAM" id="SSF46689">
    <property type="entry name" value="Homeodomain-like"/>
    <property type="match status" value="2"/>
</dbReference>
<dbReference type="RefSeq" id="WP_310138613.1">
    <property type="nucleotide sequence ID" value="NZ_JAVDTR010000004.1"/>
</dbReference>
<accession>A0AAP5H063</accession>
<evidence type="ECO:0000259" key="10">
    <source>
        <dbReference type="PROSITE" id="PS50110"/>
    </source>
</evidence>
<sequence>MHKVIVADDEPYTLEGWRTMIDWQACGYELCGTATDGEEALSLIGAIEPDLVVTDIQMPVLDGLGLIRTMREELKNNAKIVIATGYSEFGYAKQAIQYQVDEYVLKPLVTEEIHQILLELIPPLNQRRDEKKYTGTVDPGSEMATHRSIGLDTPEHYDHEGMLSLSRQLLVAIEAGDVGEIQAVVDKILCLIVRSEMSLSQAQSVIRYMHGELLRKFSEKKDCMLLLQERAWHEAESWTSGKLKGLCIQLSERLSQSLPKKSTMRSPVAEAIEYLNEHYCTKIKLQDIAQQIHVNSAYLGQQFKQEVGVSFSEYIHRLRIEEARKLLRRTHMKISDIASKLGYHDAEYFTDKFKALTGELPSVYKNKNQG</sequence>
<dbReference type="PROSITE" id="PS50110">
    <property type="entry name" value="RESPONSE_REGULATORY"/>
    <property type="match status" value="1"/>
</dbReference>
<dbReference type="Proteomes" id="UP001254832">
    <property type="component" value="Unassembled WGS sequence"/>
</dbReference>
<evidence type="ECO:0000256" key="8">
    <source>
        <dbReference type="PROSITE-ProRule" id="PRU00169"/>
    </source>
</evidence>
<dbReference type="Gene3D" id="1.10.10.60">
    <property type="entry name" value="Homeodomain-like"/>
    <property type="match status" value="2"/>
</dbReference>
<dbReference type="CDD" id="cd17536">
    <property type="entry name" value="REC_YesN-like"/>
    <property type="match status" value="1"/>
</dbReference>
<dbReference type="Gene3D" id="3.40.50.2300">
    <property type="match status" value="1"/>
</dbReference>
<dbReference type="InterPro" id="IPR051552">
    <property type="entry name" value="HptR"/>
</dbReference>
<dbReference type="SMART" id="SM00342">
    <property type="entry name" value="HTH_ARAC"/>
    <property type="match status" value="1"/>
</dbReference>
<keyword evidence="7" id="KW-0804">Transcription</keyword>
<dbReference type="InterPro" id="IPR018060">
    <property type="entry name" value="HTH_AraC"/>
</dbReference>
<protein>
    <submittedName>
        <fullName evidence="11">YesN/AraC family two-component response regulator</fullName>
    </submittedName>
</protein>
<dbReference type="AlphaFoldDB" id="A0AAP5H063"/>
<comment type="caution">
    <text evidence="11">The sequence shown here is derived from an EMBL/GenBank/DDBJ whole genome shotgun (WGS) entry which is preliminary data.</text>
</comment>
<keyword evidence="6" id="KW-0238">DNA-binding</keyword>
<dbReference type="GO" id="GO:0000160">
    <property type="term" value="P:phosphorelay signal transduction system"/>
    <property type="evidence" value="ECO:0007669"/>
    <property type="project" value="UniProtKB-KW"/>
</dbReference>
<comment type="subcellular location">
    <subcellularLocation>
        <location evidence="1">Cytoplasm</location>
    </subcellularLocation>
</comment>
<keyword evidence="2" id="KW-0963">Cytoplasm</keyword>
<dbReference type="PANTHER" id="PTHR42713:SF3">
    <property type="entry name" value="TRANSCRIPTIONAL REGULATORY PROTEIN HPTR"/>
    <property type="match status" value="1"/>
</dbReference>
<dbReference type="GO" id="GO:0003700">
    <property type="term" value="F:DNA-binding transcription factor activity"/>
    <property type="evidence" value="ECO:0007669"/>
    <property type="project" value="InterPro"/>
</dbReference>
<evidence type="ECO:0000256" key="5">
    <source>
        <dbReference type="ARBA" id="ARBA00023015"/>
    </source>
</evidence>
<evidence type="ECO:0000313" key="11">
    <source>
        <dbReference type="EMBL" id="MDR6723462.1"/>
    </source>
</evidence>
<dbReference type="InterPro" id="IPR001789">
    <property type="entry name" value="Sig_transdc_resp-reg_receiver"/>
</dbReference>
<dbReference type="Pfam" id="PF12833">
    <property type="entry name" value="HTH_18"/>
    <property type="match status" value="1"/>
</dbReference>
<keyword evidence="3 8" id="KW-0597">Phosphoprotein</keyword>
<dbReference type="PROSITE" id="PS01124">
    <property type="entry name" value="HTH_ARAC_FAMILY_2"/>
    <property type="match status" value="1"/>
</dbReference>
<dbReference type="GO" id="GO:0005737">
    <property type="term" value="C:cytoplasm"/>
    <property type="evidence" value="ECO:0007669"/>
    <property type="project" value="UniProtKB-SubCell"/>
</dbReference>
<feature type="domain" description="Response regulatory" evidence="10">
    <location>
        <begin position="3"/>
        <end position="121"/>
    </location>
</feature>
<proteinExistence type="predicted"/>
<gene>
    <name evidence="11" type="ORF">J2W91_001914</name>
</gene>
<dbReference type="PROSITE" id="PS00041">
    <property type="entry name" value="HTH_ARAC_FAMILY_1"/>
    <property type="match status" value="1"/>
</dbReference>
<evidence type="ECO:0000256" key="6">
    <source>
        <dbReference type="ARBA" id="ARBA00023125"/>
    </source>
</evidence>
<dbReference type="EMBL" id="JAVDTR010000004">
    <property type="protein sequence ID" value="MDR6723462.1"/>
    <property type="molecule type" value="Genomic_DNA"/>
</dbReference>